<evidence type="ECO:0000313" key="8">
    <source>
        <dbReference type="Proteomes" id="UP000713985"/>
    </source>
</evidence>
<sequence>MPVRLDKIPALAPRPAKPRIWLWLGLLPLLLLLGMGVMLLFGSQSLQQSVSFWTLGLGAPLLSWCLLCFGRALMFFGQQYAADGWDEARELDLIRKVRCGRRSQQVLGTSLFSALREPGEQGTAQSDALLSGSSALEAQPCWLDGSPVRHSRLSRLSDEDPELTLFGILEQVLAELSPALAKMPQDTPLALLLEIDSHLPQNLLSRIWRKAWSASGIRQSTVPVTGVGLDALDLWLDLRIDDHALLMVVAVQFSPTQPAGTAEVAVGLLLGNRLTQTTLPAIAYLHRPEQERGLTHEHLLYAARQALDWVPLTAQSIERLWRAGIDARREGAIAATLNAVPLPKQPKQELCDLDALLGHAGHASPWLAIVAAAQTLERGAGPQFVFSGGSTSDAGLWGTVLTPASPPSK</sequence>
<keyword evidence="1" id="KW-1133">Transmembrane helix</keyword>
<reference evidence="6 7" key="1">
    <citation type="submission" date="2019-10" db="EMBL/GenBank/DDBJ databases">
        <title>Evaluation of single-gene subtyping targets for Pseudomonas.</title>
        <authorList>
            <person name="Reichler S.J."/>
            <person name="Orsi R.H."/>
            <person name="Wiedmann M."/>
            <person name="Martin N.H."/>
            <person name="Murphy S.I."/>
        </authorList>
    </citation>
    <scope>NUCLEOTIDE SEQUENCE</scope>
    <source>
        <strain evidence="2 8">FSL R10-0802</strain>
        <strain evidence="4 7">FSL R10-1594</strain>
        <strain evidence="5 6">FSL R10-1984</strain>
        <strain evidence="3">FSL R10-2339</strain>
    </source>
</reference>
<protein>
    <submittedName>
        <fullName evidence="3">Uncharacterized protein</fullName>
    </submittedName>
</protein>
<evidence type="ECO:0000313" key="7">
    <source>
        <dbReference type="Proteomes" id="UP000443000"/>
    </source>
</evidence>
<dbReference type="Proteomes" id="UP000437970">
    <property type="component" value="Unassembled WGS sequence"/>
</dbReference>
<evidence type="ECO:0000313" key="5">
    <source>
        <dbReference type="EMBL" id="MQU29330.1"/>
    </source>
</evidence>
<dbReference type="EMBL" id="WIVT01000018">
    <property type="protein sequence ID" value="MQU17763.1"/>
    <property type="molecule type" value="Genomic_DNA"/>
</dbReference>
<feature type="transmembrane region" description="Helical" evidence="1">
    <location>
        <begin position="53"/>
        <end position="76"/>
    </location>
</feature>
<evidence type="ECO:0000313" key="3">
    <source>
        <dbReference type="EMBL" id="MQT82848.1"/>
    </source>
</evidence>
<dbReference type="RefSeq" id="WP_153382716.1">
    <property type="nucleotide sequence ID" value="NZ_JBITTT010000009.1"/>
</dbReference>
<accession>A0A6A7Z179</accession>
<dbReference type="EMBL" id="WIWP01000068">
    <property type="protein sequence ID" value="MQT28351.1"/>
    <property type="molecule type" value="Genomic_DNA"/>
</dbReference>
<dbReference type="Proteomes" id="UP000443000">
    <property type="component" value="Unassembled WGS sequence"/>
</dbReference>
<dbReference type="EMBL" id="WIWC01000074">
    <property type="protein sequence ID" value="MQT82848.1"/>
    <property type="molecule type" value="Genomic_DNA"/>
</dbReference>
<evidence type="ECO:0000256" key="1">
    <source>
        <dbReference type="SAM" id="Phobius"/>
    </source>
</evidence>
<dbReference type="AlphaFoldDB" id="A0A6A7Z179"/>
<keyword evidence="8" id="KW-1185">Reference proteome</keyword>
<evidence type="ECO:0000313" key="2">
    <source>
        <dbReference type="EMBL" id="MQT28351.1"/>
    </source>
</evidence>
<dbReference type="Proteomes" id="UP000713985">
    <property type="component" value="Unassembled WGS sequence"/>
</dbReference>
<gene>
    <name evidence="4" type="ORF">GHN41_15070</name>
    <name evidence="3" type="ORF">GHN86_22700</name>
    <name evidence="2" type="ORF">GHN94_21330</name>
    <name evidence="5" type="ORF">GHO29_22995</name>
</gene>
<name>A0A6A7Z179_9PSED</name>
<feature type="transmembrane region" description="Helical" evidence="1">
    <location>
        <begin position="20"/>
        <end position="41"/>
    </location>
</feature>
<keyword evidence="1" id="KW-0472">Membrane</keyword>
<evidence type="ECO:0000313" key="6">
    <source>
        <dbReference type="Proteomes" id="UP000437970"/>
    </source>
</evidence>
<proteinExistence type="predicted"/>
<evidence type="ECO:0000313" key="4">
    <source>
        <dbReference type="EMBL" id="MQU17763.1"/>
    </source>
</evidence>
<organism evidence="3">
    <name type="scientific">Pseudomonas helleri</name>
    <dbReference type="NCBI Taxonomy" id="1608996"/>
    <lineage>
        <taxon>Bacteria</taxon>
        <taxon>Pseudomonadati</taxon>
        <taxon>Pseudomonadota</taxon>
        <taxon>Gammaproteobacteria</taxon>
        <taxon>Pseudomonadales</taxon>
        <taxon>Pseudomonadaceae</taxon>
        <taxon>Pseudomonas</taxon>
    </lineage>
</organism>
<dbReference type="EMBL" id="WIVW01000060">
    <property type="protein sequence ID" value="MQU29330.1"/>
    <property type="molecule type" value="Genomic_DNA"/>
</dbReference>
<dbReference type="OrthoDB" id="7032446at2"/>
<comment type="caution">
    <text evidence="3">The sequence shown here is derived from an EMBL/GenBank/DDBJ whole genome shotgun (WGS) entry which is preliminary data.</text>
</comment>
<keyword evidence="1" id="KW-0812">Transmembrane</keyword>